<dbReference type="Proteomes" id="UP000006512">
    <property type="component" value="Unassembled WGS sequence"/>
</dbReference>
<dbReference type="HOGENOM" id="CLU_3304022_0_0_5"/>
<dbReference type="EMBL" id="GL883081">
    <property type="protein sequence ID" value="EGF89416.1"/>
    <property type="molecule type" value="Genomic_DNA"/>
</dbReference>
<evidence type="ECO:0000313" key="2">
    <source>
        <dbReference type="Proteomes" id="UP000006512"/>
    </source>
</evidence>
<organism evidence="1 2">
    <name type="scientific">Asticcacaulis biprosthecium C19</name>
    <dbReference type="NCBI Taxonomy" id="715226"/>
    <lineage>
        <taxon>Bacteria</taxon>
        <taxon>Pseudomonadati</taxon>
        <taxon>Pseudomonadota</taxon>
        <taxon>Alphaproteobacteria</taxon>
        <taxon>Caulobacterales</taxon>
        <taxon>Caulobacteraceae</taxon>
        <taxon>Asticcacaulis</taxon>
    </lineage>
</organism>
<reference evidence="2" key="1">
    <citation type="submission" date="2011-03" db="EMBL/GenBank/DDBJ databases">
        <title>Draft genome sequence of Brevundimonas diminuta.</title>
        <authorList>
            <person name="Brown P.J.B."/>
            <person name="Buechlein A."/>
            <person name="Hemmerich C."/>
            <person name="Brun Y.V."/>
        </authorList>
    </citation>
    <scope>NUCLEOTIDE SEQUENCE [LARGE SCALE GENOMIC DNA]</scope>
    <source>
        <strain evidence="2">C19</strain>
    </source>
</reference>
<protein>
    <submittedName>
        <fullName evidence="1">Uncharacterized protein</fullName>
    </submittedName>
</protein>
<proteinExistence type="predicted"/>
<accession>F4QUB6</accession>
<dbReference type="STRING" id="715226.ABI_47650"/>
<dbReference type="AlphaFoldDB" id="F4QUB6"/>
<sequence>MRPLDKLSAHLGNCHESKLGENPYICLKVSNCSYFCSGG</sequence>
<gene>
    <name evidence="1" type="ORF">ABI_47650</name>
</gene>
<evidence type="ECO:0000313" key="1">
    <source>
        <dbReference type="EMBL" id="EGF89416.1"/>
    </source>
</evidence>
<keyword evidence="2" id="KW-1185">Reference proteome</keyword>
<name>F4QUB6_9CAUL</name>